<name>A0A7G9WHE3_9FIRM</name>
<feature type="chain" id="PRO_5039400893" description="Lysozyme inhibitor LprI-like N-terminal domain-containing protein" evidence="1">
    <location>
        <begin position="22"/>
        <end position="220"/>
    </location>
</feature>
<sequence>MFNPKKASALFLSACLLLATAGCGNKQSTAAVSSAASQVSSAVESTASDVSAAASSAVDSSSNEAASTAEKTVSKSGAITAVPESGAVSSSPSSDPAFNKKWSANPLDKAFKTASDEADTNKKILQLYSDYADKWQNEVASAYERLMTVSGNDAALKNEQTEWVNGKADALQKLKESVASDGTGAALAVANKTMQFYRSRAQQLYFELYKYDPNFSFTDK</sequence>
<feature type="signal peptide" evidence="1">
    <location>
        <begin position="1"/>
        <end position="21"/>
    </location>
</feature>
<dbReference type="AlphaFoldDB" id="A0A7G9WHE3"/>
<dbReference type="KEGG" id="caml:H6X83_00060"/>
<dbReference type="Proteomes" id="UP000516046">
    <property type="component" value="Chromosome"/>
</dbReference>
<proteinExistence type="predicted"/>
<dbReference type="Pfam" id="PF07007">
    <property type="entry name" value="LprI"/>
    <property type="match status" value="1"/>
</dbReference>
<protein>
    <recommendedName>
        <fullName evidence="2">Lysozyme inhibitor LprI-like N-terminal domain-containing protein</fullName>
    </recommendedName>
</protein>
<evidence type="ECO:0000256" key="1">
    <source>
        <dbReference type="SAM" id="SignalP"/>
    </source>
</evidence>
<dbReference type="RefSeq" id="WP_212507169.1">
    <property type="nucleotide sequence ID" value="NZ_CP060696.1"/>
</dbReference>
<dbReference type="EMBL" id="CP060696">
    <property type="protein sequence ID" value="QNO18105.1"/>
    <property type="molecule type" value="Genomic_DNA"/>
</dbReference>
<keyword evidence="1" id="KW-0732">Signal</keyword>
<feature type="domain" description="Lysozyme inhibitor LprI-like N-terminal" evidence="2">
    <location>
        <begin position="115"/>
        <end position="204"/>
    </location>
</feature>
<organism evidence="3 4">
    <name type="scientific">Caproicibacterium amylolyticum</name>
    <dbReference type="NCBI Taxonomy" id="2766537"/>
    <lineage>
        <taxon>Bacteria</taxon>
        <taxon>Bacillati</taxon>
        <taxon>Bacillota</taxon>
        <taxon>Clostridia</taxon>
        <taxon>Eubacteriales</taxon>
        <taxon>Oscillospiraceae</taxon>
        <taxon>Caproicibacterium</taxon>
    </lineage>
</organism>
<evidence type="ECO:0000259" key="2">
    <source>
        <dbReference type="Pfam" id="PF07007"/>
    </source>
</evidence>
<evidence type="ECO:0000313" key="3">
    <source>
        <dbReference type="EMBL" id="QNO18105.1"/>
    </source>
</evidence>
<evidence type="ECO:0000313" key="4">
    <source>
        <dbReference type="Proteomes" id="UP000516046"/>
    </source>
</evidence>
<gene>
    <name evidence="3" type="ORF">H6X83_00060</name>
</gene>
<dbReference type="InterPro" id="IPR009739">
    <property type="entry name" value="LprI-like_N"/>
</dbReference>
<keyword evidence="4" id="KW-1185">Reference proteome</keyword>
<dbReference type="PROSITE" id="PS51257">
    <property type="entry name" value="PROKAR_LIPOPROTEIN"/>
    <property type="match status" value="1"/>
</dbReference>
<reference evidence="3 4" key="1">
    <citation type="submission" date="2020-08" db="EMBL/GenBank/DDBJ databases">
        <authorList>
            <person name="Ren C."/>
            <person name="Gu Y."/>
            <person name="Xu Y."/>
        </authorList>
    </citation>
    <scope>NUCLEOTIDE SEQUENCE [LARGE SCALE GENOMIC DNA]</scope>
    <source>
        <strain evidence="3 4">LBM18003</strain>
    </source>
</reference>
<accession>A0A7G9WHE3</accession>